<gene>
    <name evidence="3" type="ORF">PVAND_010303</name>
</gene>
<dbReference type="PROSITE" id="PS51417">
    <property type="entry name" value="ARF"/>
    <property type="match status" value="1"/>
</dbReference>
<comment type="similarity">
    <text evidence="1">Belongs to the small GTPase superfamily. Rab family.</text>
</comment>
<protein>
    <submittedName>
        <fullName evidence="3">Uncharacterized protein</fullName>
    </submittedName>
</protein>
<dbReference type="InterPro" id="IPR027417">
    <property type="entry name" value="P-loop_NTPase"/>
</dbReference>
<dbReference type="NCBIfam" id="TIGR00231">
    <property type="entry name" value="small_GTP"/>
    <property type="match status" value="1"/>
</dbReference>
<reference evidence="3" key="1">
    <citation type="submission" date="2021-03" db="EMBL/GenBank/DDBJ databases">
        <title>Chromosome level genome of the anhydrobiotic midge Polypedilum vanderplanki.</title>
        <authorList>
            <person name="Yoshida Y."/>
            <person name="Kikawada T."/>
            <person name="Gusev O."/>
        </authorList>
    </citation>
    <scope>NUCLEOTIDE SEQUENCE</scope>
    <source>
        <strain evidence="3">NIAS01</strain>
        <tissue evidence="3">Whole body or cell culture</tissue>
    </source>
</reference>
<dbReference type="SMART" id="SM00176">
    <property type="entry name" value="RAN"/>
    <property type="match status" value="1"/>
</dbReference>
<dbReference type="Pfam" id="PF00071">
    <property type="entry name" value="Ras"/>
    <property type="match status" value="1"/>
</dbReference>
<dbReference type="InterPro" id="IPR005225">
    <property type="entry name" value="Small_GTP-bd"/>
</dbReference>
<dbReference type="PROSITE" id="PS51419">
    <property type="entry name" value="RAB"/>
    <property type="match status" value="1"/>
</dbReference>
<dbReference type="SMART" id="SM00175">
    <property type="entry name" value="RAB"/>
    <property type="match status" value="1"/>
</dbReference>
<organism evidence="3 4">
    <name type="scientific">Polypedilum vanderplanki</name>
    <name type="common">Sleeping chironomid midge</name>
    <dbReference type="NCBI Taxonomy" id="319348"/>
    <lineage>
        <taxon>Eukaryota</taxon>
        <taxon>Metazoa</taxon>
        <taxon>Ecdysozoa</taxon>
        <taxon>Arthropoda</taxon>
        <taxon>Hexapoda</taxon>
        <taxon>Insecta</taxon>
        <taxon>Pterygota</taxon>
        <taxon>Neoptera</taxon>
        <taxon>Endopterygota</taxon>
        <taxon>Diptera</taxon>
        <taxon>Nematocera</taxon>
        <taxon>Chironomoidea</taxon>
        <taxon>Chironomidae</taxon>
        <taxon>Chironominae</taxon>
        <taxon>Polypedilum</taxon>
        <taxon>Polypedilum</taxon>
    </lineage>
</organism>
<dbReference type="SMART" id="SM00173">
    <property type="entry name" value="RAS"/>
    <property type="match status" value="1"/>
</dbReference>
<accession>A0A9J6CFA4</accession>
<name>A0A9J6CFA4_POLVA</name>
<dbReference type="SUPFAM" id="SSF52540">
    <property type="entry name" value="P-loop containing nucleoside triphosphate hydrolases"/>
    <property type="match status" value="1"/>
</dbReference>
<evidence type="ECO:0000313" key="3">
    <source>
        <dbReference type="EMBL" id="KAG5680818.1"/>
    </source>
</evidence>
<dbReference type="EMBL" id="JADBJN010000001">
    <property type="protein sequence ID" value="KAG5680818.1"/>
    <property type="molecule type" value="Genomic_DNA"/>
</dbReference>
<dbReference type="PRINTS" id="PR00449">
    <property type="entry name" value="RASTRNSFRMNG"/>
</dbReference>
<dbReference type="InterPro" id="IPR001806">
    <property type="entry name" value="Small_GTPase"/>
</dbReference>
<keyword evidence="2" id="KW-0547">Nucleotide-binding</keyword>
<dbReference type="Proteomes" id="UP001107558">
    <property type="component" value="Chromosome 1"/>
</dbReference>
<keyword evidence="4" id="KW-1185">Reference proteome</keyword>
<dbReference type="PROSITE" id="PS51421">
    <property type="entry name" value="RAS"/>
    <property type="match status" value="1"/>
</dbReference>
<dbReference type="CDD" id="cd00154">
    <property type="entry name" value="Rab"/>
    <property type="match status" value="1"/>
</dbReference>
<dbReference type="GO" id="GO:0005525">
    <property type="term" value="F:GTP binding"/>
    <property type="evidence" value="ECO:0007669"/>
    <property type="project" value="InterPro"/>
</dbReference>
<dbReference type="PANTHER" id="PTHR47978">
    <property type="match status" value="1"/>
</dbReference>
<evidence type="ECO:0000256" key="1">
    <source>
        <dbReference type="ARBA" id="ARBA00006270"/>
    </source>
</evidence>
<dbReference type="GO" id="GO:0003924">
    <property type="term" value="F:GTPase activity"/>
    <property type="evidence" value="ECO:0007669"/>
    <property type="project" value="InterPro"/>
</dbReference>
<evidence type="ECO:0000256" key="2">
    <source>
        <dbReference type="ARBA" id="ARBA00022741"/>
    </source>
</evidence>
<dbReference type="AlphaFoldDB" id="A0A9J6CFA4"/>
<dbReference type="OrthoDB" id="63533at2759"/>
<dbReference type="PROSITE" id="PS51420">
    <property type="entry name" value="RHO"/>
    <property type="match status" value="1"/>
</dbReference>
<evidence type="ECO:0000313" key="4">
    <source>
        <dbReference type="Proteomes" id="UP001107558"/>
    </source>
</evidence>
<sequence length="248" mass="27457">MKAIEAKIVVLGSQGVGKTSIVAKYISNIYSKEIGPTIGASFFTCKINLNNVKVKMQLWDTAGQERFKAMAPMYYRNANAALLVFDVTNHTSFDEVKGWVLELQKNVQESMFLLLVGNKIDLEERRAVSHEEAVMYAQSIGAQFIETSVVRDQGIEQVFISIGLGLINLSSESKCSSMRRYESKDSLLSSTHSSMTNLSGIQYYDGVHMAIDISQSVEANGVGRVEIGGAWEREAYAHGYPQKTGWCC</sequence>
<proteinExistence type="inferred from homology"/>
<comment type="caution">
    <text evidence="3">The sequence shown here is derived from an EMBL/GenBank/DDBJ whole genome shotgun (WGS) entry which is preliminary data.</text>
</comment>
<dbReference type="Gene3D" id="3.40.50.300">
    <property type="entry name" value="P-loop containing nucleotide triphosphate hydrolases"/>
    <property type="match status" value="1"/>
</dbReference>
<dbReference type="SMART" id="SM00174">
    <property type="entry name" value="RHO"/>
    <property type="match status" value="1"/>
</dbReference>
<dbReference type="FunFam" id="3.40.50.300:FF:000808">
    <property type="entry name" value="Small GTP-binding protein, putative"/>
    <property type="match status" value="1"/>
</dbReference>